<accession>A0A2H0TQR3</accession>
<dbReference type="Pfam" id="PF13177">
    <property type="entry name" value="DNA_pol3_delta2"/>
    <property type="match status" value="1"/>
</dbReference>
<dbReference type="AlphaFoldDB" id="A0A2H0TQR3"/>
<sequence>MDDILGHEKIRVHLDSLARHDALSHAYCFVGPEQIGKKSVALDLAGTLLAIPVASLAIHPDMHFVKRGLNKKTGKTKKHIDIDQIREMIHSISRHPMYKGGYKIAIIDNAHLLSAAASNALLKTLEEPRGKTCIFLVTHDQSALLATIRSRVTDIFFSPVPAIQIQKMLVDRGFDPEQSTEMARVSLGKPGRALEWAGDMSIYDAYKENVHTFVSLFDKSFHEKRAAISEMFGDKTDHIAARQLIDARLQLWQLLARDIYLTQIGSSASAHYLDSPPRVSAGQLLHIQAEIEQARRYITKNVHPQLLIDHILLAIGT</sequence>
<dbReference type="SUPFAM" id="SSF52540">
    <property type="entry name" value="P-loop containing nucleoside triphosphate hydrolases"/>
    <property type="match status" value="1"/>
</dbReference>
<dbReference type="Proteomes" id="UP000230154">
    <property type="component" value="Unassembled WGS sequence"/>
</dbReference>
<reference evidence="2" key="1">
    <citation type="submission" date="2017-09" db="EMBL/GenBank/DDBJ databases">
        <title>Depth-based differentiation of microbial function through sediment-hosted aquifers and enrichment of novel symbionts in the deep terrestrial subsurface.</title>
        <authorList>
            <person name="Probst A.J."/>
            <person name="Ladd B."/>
            <person name="Jarett J.K."/>
            <person name="Geller-Mcgrath D.E."/>
            <person name="Sieber C.M.K."/>
            <person name="Emerson J.B."/>
            <person name="Anantharaman K."/>
            <person name="Thomas B.C."/>
            <person name="Malmstrom R."/>
            <person name="Stieglmeier M."/>
            <person name="Klingl A."/>
            <person name="Woyke T."/>
            <person name="Ryan C.M."/>
            <person name="Banfield J.F."/>
        </authorList>
    </citation>
    <scope>NUCLEOTIDE SEQUENCE [LARGE SCALE GENOMIC DNA]</scope>
</reference>
<dbReference type="EMBL" id="PFCB01000020">
    <property type="protein sequence ID" value="PIR74474.1"/>
    <property type="molecule type" value="Genomic_DNA"/>
</dbReference>
<evidence type="ECO:0008006" key="3">
    <source>
        <dbReference type="Google" id="ProtNLM"/>
    </source>
</evidence>
<dbReference type="InterPro" id="IPR050238">
    <property type="entry name" value="DNA_Rep/Repair_Clamp_Loader"/>
</dbReference>
<dbReference type="PANTHER" id="PTHR11669:SF8">
    <property type="entry name" value="DNA POLYMERASE III SUBUNIT DELTA"/>
    <property type="match status" value="1"/>
</dbReference>
<evidence type="ECO:0000313" key="2">
    <source>
        <dbReference type="Proteomes" id="UP000230154"/>
    </source>
</evidence>
<dbReference type="InterPro" id="IPR027417">
    <property type="entry name" value="P-loop_NTPase"/>
</dbReference>
<dbReference type="PANTHER" id="PTHR11669">
    <property type="entry name" value="REPLICATION FACTOR C / DNA POLYMERASE III GAMMA-TAU SUBUNIT"/>
    <property type="match status" value="1"/>
</dbReference>
<name>A0A2H0TQR3_9BACT</name>
<protein>
    <recommendedName>
        <fullName evidence="3">DNA polymerase III subunit delta</fullName>
    </recommendedName>
</protein>
<gene>
    <name evidence="1" type="ORF">COU35_02215</name>
</gene>
<dbReference type="GO" id="GO:0006261">
    <property type="term" value="P:DNA-templated DNA replication"/>
    <property type="evidence" value="ECO:0007669"/>
    <property type="project" value="TreeGrafter"/>
</dbReference>
<organism evidence="1 2">
    <name type="scientific">Candidatus Magasanikbacteria bacterium CG10_big_fil_rev_8_21_14_0_10_47_10</name>
    <dbReference type="NCBI Taxonomy" id="1974652"/>
    <lineage>
        <taxon>Bacteria</taxon>
        <taxon>Candidatus Magasanikiibacteriota</taxon>
    </lineage>
</organism>
<comment type="caution">
    <text evidence="1">The sequence shown here is derived from an EMBL/GenBank/DDBJ whole genome shotgun (WGS) entry which is preliminary data.</text>
</comment>
<dbReference type="Gene3D" id="3.40.50.300">
    <property type="entry name" value="P-loop containing nucleotide triphosphate hydrolases"/>
    <property type="match status" value="1"/>
</dbReference>
<evidence type="ECO:0000313" key="1">
    <source>
        <dbReference type="EMBL" id="PIR74474.1"/>
    </source>
</evidence>
<proteinExistence type="predicted"/>